<proteinExistence type="predicted"/>
<dbReference type="Pfam" id="PF13966">
    <property type="entry name" value="zf-RVT"/>
    <property type="match status" value="1"/>
</dbReference>
<gene>
    <name evidence="3" type="ORF">CTI12_AA000100</name>
</gene>
<keyword evidence="1" id="KW-0812">Transmembrane</keyword>
<dbReference type="STRING" id="35608.A0A2U1QJL2"/>
<organism evidence="3 4">
    <name type="scientific">Artemisia annua</name>
    <name type="common">Sweet wormwood</name>
    <dbReference type="NCBI Taxonomy" id="35608"/>
    <lineage>
        <taxon>Eukaryota</taxon>
        <taxon>Viridiplantae</taxon>
        <taxon>Streptophyta</taxon>
        <taxon>Embryophyta</taxon>
        <taxon>Tracheophyta</taxon>
        <taxon>Spermatophyta</taxon>
        <taxon>Magnoliopsida</taxon>
        <taxon>eudicotyledons</taxon>
        <taxon>Gunneridae</taxon>
        <taxon>Pentapetalae</taxon>
        <taxon>asterids</taxon>
        <taxon>campanulids</taxon>
        <taxon>Asterales</taxon>
        <taxon>Asteraceae</taxon>
        <taxon>Asteroideae</taxon>
        <taxon>Anthemideae</taxon>
        <taxon>Artemisiinae</taxon>
        <taxon>Artemisia</taxon>
    </lineage>
</organism>
<keyword evidence="3" id="KW-0695">RNA-directed DNA polymerase</keyword>
<dbReference type="EMBL" id="PKPP01000076">
    <property type="protein sequence ID" value="PWA98194.1"/>
    <property type="molecule type" value="Genomic_DNA"/>
</dbReference>
<evidence type="ECO:0000256" key="1">
    <source>
        <dbReference type="SAM" id="Phobius"/>
    </source>
</evidence>
<keyword evidence="3" id="KW-0808">Transferase</keyword>
<dbReference type="PANTHER" id="PTHR33116:SF84">
    <property type="entry name" value="RNA-DIRECTED DNA POLYMERASE"/>
    <property type="match status" value="1"/>
</dbReference>
<name>A0A2U1QJL2_ARTAN</name>
<feature type="domain" description="Reverse transcriptase zinc-binding" evidence="2">
    <location>
        <begin position="53"/>
        <end position="137"/>
    </location>
</feature>
<keyword evidence="3" id="KW-0548">Nucleotidyltransferase</keyword>
<keyword evidence="1" id="KW-1133">Transmembrane helix</keyword>
<keyword evidence="4" id="KW-1185">Reference proteome</keyword>
<sequence>MKVKDMVSNGQWMWPNNWISEFPILSSIPSPNLCTNSSDKYMWKSCNGQCEKFSTKTAWKDMRLIGNKVEWYDIVWFSNCTPKHSFIMWLAIQGRLSTQDRLQKWYPDKEMACPLCDCGIDSLNHLFFECPYSTQVWKAIKEKVGVKSLPANWDDIIGRMIRMKHDRTIRSVLLRISLAACVYYIWRERNRRLFAKDKIDNKELTKNVINHIRLKLSSLNVRKSTQTTEVSKEWEVIMKTKEPELM</sequence>
<dbReference type="OrthoDB" id="1748554at2759"/>
<evidence type="ECO:0000313" key="3">
    <source>
        <dbReference type="EMBL" id="PWA98194.1"/>
    </source>
</evidence>
<keyword evidence="1" id="KW-0472">Membrane</keyword>
<accession>A0A2U1QJL2</accession>
<dbReference type="PANTHER" id="PTHR33116">
    <property type="entry name" value="REVERSE TRANSCRIPTASE ZINC-BINDING DOMAIN-CONTAINING PROTEIN-RELATED-RELATED"/>
    <property type="match status" value="1"/>
</dbReference>
<dbReference type="GO" id="GO:0003964">
    <property type="term" value="F:RNA-directed DNA polymerase activity"/>
    <property type="evidence" value="ECO:0007669"/>
    <property type="project" value="UniProtKB-KW"/>
</dbReference>
<feature type="transmembrane region" description="Helical" evidence="1">
    <location>
        <begin position="168"/>
        <end position="186"/>
    </location>
</feature>
<dbReference type="InterPro" id="IPR026960">
    <property type="entry name" value="RVT-Znf"/>
</dbReference>
<evidence type="ECO:0000313" key="4">
    <source>
        <dbReference type="Proteomes" id="UP000245207"/>
    </source>
</evidence>
<reference evidence="3 4" key="1">
    <citation type="journal article" date="2018" name="Mol. Plant">
        <title>The genome of Artemisia annua provides insight into the evolution of Asteraceae family and artemisinin biosynthesis.</title>
        <authorList>
            <person name="Shen Q."/>
            <person name="Zhang L."/>
            <person name="Liao Z."/>
            <person name="Wang S."/>
            <person name="Yan T."/>
            <person name="Shi P."/>
            <person name="Liu M."/>
            <person name="Fu X."/>
            <person name="Pan Q."/>
            <person name="Wang Y."/>
            <person name="Lv Z."/>
            <person name="Lu X."/>
            <person name="Zhang F."/>
            <person name="Jiang W."/>
            <person name="Ma Y."/>
            <person name="Chen M."/>
            <person name="Hao X."/>
            <person name="Li L."/>
            <person name="Tang Y."/>
            <person name="Lv G."/>
            <person name="Zhou Y."/>
            <person name="Sun X."/>
            <person name="Brodelius P.E."/>
            <person name="Rose J.K.C."/>
            <person name="Tang K."/>
        </authorList>
    </citation>
    <scope>NUCLEOTIDE SEQUENCE [LARGE SCALE GENOMIC DNA]</scope>
    <source>
        <strain evidence="4">cv. Huhao1</strain>
        <tissue evidence="3">Leaf</tissue>
    </source>
</reference>
<dbReference type="Proteomes" id="UP000245207">
    <property type="component" value="Unassembled WGS sequence"/>
</dbReference>
<protein>
    <submittedName>
        <fullName evidence="3">Reverse transcriptase zinc-binding domain-containing protein</fullName>
    </submittedName>
</protein>
<comment type="caution">
    <text evidence="3">The sequence shown here is derived from an EMBL/GenBank/DDBJ whole genome shotgun (WGS) entry which is preliminary data.</text>
</comment>
<evidence type="ECO:0000259" key="2">
    <source>
        <dbReference type="Pfam" id="PF13966"/>
    </source>
</evidence>
<dbReference type="AlphaFoldDB" id="A0A2U1QJL2"/>